<evidence type="ECO:0000256" key="1">
    <source>
        <dbReference type="SAM" id="Phobius"/>
    </source>
</evidence>
<dbReference type="OrthoDB" id="10261556at2759"/>
<evidence type="ECO:0000259" key="2">
    <source>
        <dbReference type="Pfam" id="PF00270"/>
    </source>
</evidence>
<evidence type="ECO:0000313" key="4">
    <source>
        <dbReference type="Proteomes" id="UP000719766"/>
    </source>
</evidence>
<dbReference type="RefSeq" id="XP_041152578.1">
    <property type="nucleotide sequence ID" value="XM_041298930.1"/>
</dbReference>
<dbReference type="Pfam" id="PF00270">
    <property type="entry name" value="DEAD"/>
    <property type="match status" value="1"/>
</dbReference>
<proteinExistence type="predicted"/>
<dbReference type="GO" id="GO:0003676">
    <property type="term" value="F:nucleic acid binding"/>
    <property type="evidence" value="ECO:0007669"/>
    <property type="project" value="InterPro"/>
</dbReference>
<keyword evidence="1" id="KW-0812">Transmembrane</keyword>
<organism evidence="3 4">
    <name type="scientific">Suillus plorans</name>
    <dbReference type="NCBI Taxonomy" id="116603"/>
    <lineage>
        <taxon>Eukaryota</taxon>
        <taxon>Fungi</taxon>
        <taxon>Dikarya</taxon>
        <taxon>Basidiomycota</taxon>
        <taxon>Agaricomycotina</taxon>
        <taxon>Agaricomycetes</taxon>
        <taxon>Agaricomycetidae</taxon>
        <taxon>Boletales</taxon>
        <taxon>Suillineae</taxon>
        <taxon>Suillaceae</taxon>
        <taxon>Suillus</taxon>
    </lineage>
</organism>
<dbReference type="InterPro" id="IPR011545">
    <property type="entry name" value="DEAD/DEAH_box_helicase_dom"/>
</dbReference>
<comment type="caution">
    <text evidence="3">The sequence shown here is derived from an EMBL/GenBank/DDBJ whole genome shotgun (WGS) entry which is preliminary data.</text>
</comment>
<sequence length="88" mass="9281">PCLWQVKVALTLLKGDKDILCIAGTGMGKILGFWIPLLFQVNSIQLVVTPLNLLGKQNTMSLAKAGIRAIAINAETATAANFSVSATL</sequence>
<accession>A0A9P7A9V1</accession>
<protein>
    <recommendedName>
        <fullName evidence="2">DEAD/DEAH-box helicase domain-containing protein</fullName>
    </recommendedName>
</protein>
<dbReference type="Gene3D" id="3.40.50.300">
    <property type="entry name" value="P-loop containing nucleotide triphosphate hydrolases"/>
    <property type="match status" value="1"/>
</dbReference>
<keyword evidence="1" id="KW-1133">Transmembrane helix</keyword>
<dbReference type="SUPFAM" id="SSF52540">
    <property type="entry name" value="P-loop containing nucleoside triphosphate hydrolases"/>
    <property type="match status" value="1"/>
</dbReference>
<dbReference type="GO" id="GO:0005524">
    <property type="term" value="F:ATP binding"/>
    <property type="evidence" value="ECO:0007669"/>
    <property type="project" value="InterPro"/>
</dbReference>
<feature type="transmembrane region" description="Helical" evidence="1">
    <location>
        <begin position="33"/>
        <end position="54"/>
    </location>
</feature>
<reference evidence="3" key="1">
    <citation type="journal article" date="2020" name="New Phytol.">
        <title>Comparative genomics reveals dynamic genome evolution in host specialist ectomycorrhizal fungi.</title>
        <authorList>
            <person name="Lofgren L.A."/>
            <person name="Nguyen N.H."/>
            <person name="Vilgalys R."/>
            <person name="Ruytinx J."/>
            <person name="Liao H.L."/>
            <person name="Branco S."/>
            <person name="Kuo A."/>
            <person name="LaButti K."/>
            <person name="Lipzen A."/>
            <person name="Andreopoulos W."/>
            <person name="Pangilinan J."/>
            <person name="Riley R."/>
            <person name="Hundley H."/>
            <person name="Na H."/>
            <person name="Barry K."/>
            <person name="Grigoriev I.V."/>
            <person name="Stajich J.E."/>
            <person name="Kennedy P.G."/>
        </authorList>
    </citation>
    <scope>NUCLEOTIDE SEQUENCE</scope>
    <source>
        <strain evidence="3">S12</strain>
    </source>
</reference>
<feature type="non-terminal residue" evidence="3">
    <location>
        <position position="1"/>
    </location>
</feature>
<keyword evidence="4" id="KW-1185">Reference proteome</keyword>
<name>A0A9P7A9V1_9AGAM</name>
<dbReference type="InterPro" id="IPR027417">
    <property type="entry name" value="P-loop_NTPase"/>
</dbReference>
<keyword evidence="1" id="KW-0472">Membrane</keyword>
<dbReference type="EMBL" id="JABBWE010000119">
    <property type="protein sequence ID" value="KAG1785093.1"/>
    <property type="molecule type" value="Genomic_DNA"/>
</dbReference>
<dbReference type="AlphaFoldDB" id="A0A9P7A9V1"/>
<dbReference type="GeneID" id="64592694"/>
<gene>
    <name evidence="3" type="ORF">HD556DRAFT_1250454</name>
</gene>
<dbReference type="Proteomes" id="UP000719766">
    <property type="component" value="Unassembled WGS sequence"/>
</dbReference>
<feature type="domain" description="DEAD/DEAH-box helicase" evidence="2">
    <location>
        <begin position="5"/>
        <end position="74"/>
    </location>
</feature>
<evidence type="ECO:0000313" key="3">
    <source>
        <dbReference type="EMBL" id="KAG1785093.1"/>
    </source>
</evidence>